<dbReference type="EMBL" id="JFFI01000457">
    <property type="protein sequence ID" value="KXH67571.1"/>
    <property type="molecule type" value="Genomic_DNA"/>
</dbReference>
<name>A0A135V4M2_9PEZI</name>
<dbReference type="OrthoDB" id="10582435at2759"/>
<proteinExistence type="predicted"/>
<sequence length="125" mass="13964">MQEPKTAPSCKDGTGRSAVGDQTPHIRQQPQHADLDRSNWLYPHVPQAIPGFIANASRPQMYLSITLDEAHSYTATSQVTSLHTTPHDTSYKHSTPSWNLRDIRAAFQHEKQASHDATDHNNSPK</sequence>
<dbReference type="Proteomes" id="UP000070121">
    <property type="component" value="Unassembled WGS sequence"/>
</dbReference>
<evidence type="ECO:0000256" key="1">
    <source>
        <dbReference type="SAM" id="MobiDB-lite"/>
    </source>
</evidence>
<dbReference type="AlphaFoldDB" id="A0A135V4M2"/>
<evidence type="ECO:0000313" key="3">
    <source>
        <dbReference type="Proteomes" id="UP000070121"/>
    </source>
</evidence>
<reference evidence="2 3" key="1">
    <citation type="submission" date="2014-02" db="EMBL/GenBank/DDBJ databases">
        <title>The genome sequence of Colletotrichum salicis CBS 607.94.</title>
        <authorList>
            <person name="Baroncelli R."/>
            <person name="Thon M.R."/>
        </authorList>
    </citation>
    <scope>NUCLEOTIDE SEQUENCE [LARGE SCALE GENOMIC DNA]</scope>
    <source>
        <strain evidence="2 3">CBS 607.94</strain>
    </source>
</reference>
<gene>
    <name evidence="2" type="ORF">CSAL01_04633</name>
</gene>
<feature type="region of interest" description="Disordered" evidence="1">
    <location>
        <begin position="1"/>
        <end position="38"/>
    </location>
</feature>
<accession>A0A135V4M2</accession>
<evidence type="ECO:0000313" key="2">
    <source>
        <dbReference type="EMBL" id="KXH67571.1"/>
    </source>
</evidence>
<protein>
    <submittedName>
        <fullName evidence="2">Uncharacterized protein</fullName>
    </submittedName>
</protein>
<keyword evidence="3" id="KW-1185">Reference proteome</keyword>
<organism evidence="2 3">
    <name type="scientific">Colletotrichum salicis</name>
    <dbReference type="NCBI Taxonomy" id="1209931"/>
    <lineage>
        <taxon>Eukaryota</taxon>
        <taxon>Fungi</taxon>
        <taxon>Dikarya</taxon>
        <taxon>Ascomycota</taxon>
        <taxon>Pezizomycotina</taxon>
        <taxon>Sordariomycetes</taxon>
        <taxon>Hypocreomycetidae</taxon>
        <taxon>Glomerellales</taxon>
        <taxon>Glomerellaceae</taxon>
        <taxon>Colletotrichum</taxon>
        <taxon>Colletotrichum acutatum species complex</taxon>
    </lineage>
</organism>
<comment type="caution">
    <text evidence="2">The sequence shown here is derived from an EMBL/GenBank/DDBJ whole genome shotgun (WGS) entry which is preliminary data.</text>
</comment>